<feature type="region of interest" description="Disordered" evidence="1">
    <location>
        <begin position="115"/>
        <end position="142"/>
    </location>
</feature>
<dbReference type="EMBL" id="AP028919">
    <property type="protein sequence ID" value="BET00490.1"/>
    <property type="molecule type" value="Genomic_DNA"/>
</dbReference>
<reference evidence="2 3" key="1">
    <citation type="submission" date="2023-09" db="EMBL/GenBank/DDBJ databases">
        <title>Nesidiocoris tenuis whole genome shotgun sequence.</title>
        <authorList>
            <person name="Shibata T."/>
            <person name="Shimoda M."/>
            <person name="Kobayashi T."/>
            <person name="Uehara T."/>
        </authorList>
    </citation>
    <scope>NUCLEOTIDE SEQUENCE [LARGE SCALE GENOMIC DNA]</scope>
    <source>
        <strain evidence="2 3">Japan</strain>
    </source>
</reference>
<accession>A0ABN7B9L2</accession>
<dbReference type="Proteomes" id="UP001307889">
    <property type="component" value="Chromosome 11"/>
</dbReference>
<evidence type="ECO:0000313" key="3">
    <source>
        <dbReference type="Proteomes" id="UP001307889"/>
    </source>
</evidence>
<evidence type="ECO:0000256" key="1">
    <source>
        <dbReference type="SAM" id="MobiDB-lite"/>
    </source>
</evidence>
<proteinExistence type="predicted"/>
<name>A0ABN7B9L2_9HEMI</name>
<evidence type="ECO:0000313" key="2">
    <source>
        <dbReference type="EMBL" id="BET00490.1"/>
    </source>
</evidence>
<organism evidence="2 3">
    <name type="scientific">Nesidiocoris tenuis</name>
    <dbReference type="NCBI Taxonomy" id="355587"/>
    <lineage>
        <taxon>Eukaryota</taxon>
        <taxon>Metazoa</taxon>
        <taxon>Ecdysozoa</taxon>
        <taxon>Arthropoda</taxon>
        <taxon>Hexapoda</taxon>
        <taxon>Insecta</taxon>
        <taxon>Pterygota</taxon>
        <taxon>Neoptera</taxon>
        <taxon>Paraneoptera</taxon>
        <taxon>Hemiptera</taxon>
        <taxon>Heteroptera</taxon>
        <taxon>Panheteroptera</taxon>
        <taxon>Cimicomorpha</taxon>
        <taxon>Miridae</taxon>
        <taxon>Dicyphina</taxon>
        <taxon>Nesidiocoris</taxon>
    </lineage>
</organism>
<sequence length="286" mass="31897">MTFPNQDPQKTYECRCKFCETYQDECNPEIHPCTNFKRQKSSMPIVKPPMNINIPPKRVVTSRWIDPPAMENLDDWEASTSTFPICRCLPMPTEFLTGEPPRRAHKIVEELPERLANAKDFQPSQNSRGEVGPNIGASSSAVSFSTPISSEISLGEPNLSDSSIETNEFAEKNAQRDTAQTQDLSAENSLEEVKKQLLESIQEGGSNGTSEEQQPSRQFMNIVAREGAKRKLMKKGDGCFKRFCTLEVSGCSSSTDLFGIDRAKVVEIEKTDDQGGTWGIKAYVPF</sequence>
<protein>
    <submittedName>
        <fullName evidence="2">Uncharacterized protein</fullName>
    </submittedName>
</protein>
<keyword evidence="3" id="KW-1185">Reference proteome</keyword>
<gene>
    <name evidence="2" type="ORF">NTJ_13306</name>
</gene>